<dbReference type="EMBL" id="CAQQ02146107">
    <property type="status" value="NOT_ANNOTATED_CDS"/>
    <property type="molecule type" value="Genomic_DNA"/>
</dbReference>
<dbReference type="EMBL" id="CAQQ02146108">
    <property type="status" value="NOT_ANNOTATED_CDS"/>
    <property type="molecule type" value="Genomic_DNA"/>
</dbReference>
<accession>T1GFS1</accession>
<organism evidence="1 2">
    <name type="scientific">Megaselia scalaris</name>
    <name type="common">Humpbacked fly</name>
    <name type="synonym">Phora scalaris</name>
    <dbReference type="NCBI Taxonomy" id="36166"/>
    <lineage>
        <taxon>Eukaryota</taxon>
        <taxon>Metazoa</taxon>
        <taxon>Ecdysozoa</taxon>
        <taxon>Arthropoda</taxon>
        <taxon>Hexapoda</taxon>
        <taxon>Insecta</taxon>
        <taxon>Pterygota</taxon>
        <taxon>Neoptera</taxon>
        <taxon>Endopterygota</taxon>
        <taxon>Diptera</taxon>
        <taxon>Brachycera</taxon>
        <taxon>Muscomorpha</taxon>
        <taxon>Platypezoidea</taxon>
        <taxon>Phoridae</taxon>
        <taxon>Megaseliini</taxon>
        <taxon>Megaselia</taxon>
    </lineage>
</organism>
<evidence type="ECO:0000313" key="1">
    <source>
        <dbReference type="EnsemblMetazoa" id="MESCA002220-PA"/>
    </source>
</evidence>
<sequence>MSVKDVVVSPSVDTNLVDNIFSTHRIKEVEFPSVARESSIASVVGGGVLNLEKKRIESVAYADDAVVILKGIKNRFIHKKIQTEGARN</sequence>
<reference evidence="2" key="1">
    <citation type="submission" date="2013-02" db="EMBL/GenBank/DDBJ databases">
        <authorList>
            <person name="Hughes D."/>
        </authorList>
    </citation>
    <scope>NUCLEOTIDE SEQUENCE</scope>
    <source>
        <strain>Durham</strain>
        <strain evidence="2">NC isolate 2 -- Noor lab</strain>
    </source>
</reference>
<proteinExistence type="predicted"/>
<dbReference type="Proteomes" id="UP000015102">
    <property type="component" value="Unassembled WGS sequence"/>
</dbReference>
<evidence type="ECO:0000313" key="2">
    <source>
        <dbReference type="Proteomes" id="UP000015102"/>
    </source>
</evidence>
<dbReference type="EMBL" id="CAQQ02146109">
    <property type="status" value="NOT_ANNOTATED_CDS"/>
    <property type="molecule type" value="Genomic_DNA"/>
</dbReference>
<reference evidence="1" key="2">
    <citation type="submission" date="2015-06" db="UniProtKB">
        <authorList>
            <consortium name="EnsemblMetazoa"/>
        </authorList>
    </citation>
    <scope>IDENTIFICATION</scope>
</reference>
<dbReference type="EnsemblMetazoa" id="MESCA002220-RA">
    <property type="protein sequence ID" value="MESCA002220-PA"/>
    <property type="gene ID" value="MESCA002220"/>
</dbReference>
<keyword evidence="2" id="KW-1185">Reference proteome</keyword>
<name>T1GFS1_MEGSC</name>
<protein>
    <submittedName>
        <fullName evidence="1">Uncharacterized protein</fullName>
    </submittedName>
</protein>
<dbReference type="AlphaFoldDB" id="T1GFS1"/>
<dbReference type="HOGENOM" id="CLU_2471639_0_0_1"/>